<gene>
    <name evidence="3" type="ORF">SeMB42_g05392</name>
</gene>
<comment type="caution">
    <text evidence="3">The sequence shown here is derived from an EMBL/GenBank/DDBJ whole genome shotgun (WGS) entry which is preliminary data.</text>
</comment>
<dbReference type="PROSITE" id="PS51257">
    <property type="entry name" value="PROKAR_LIPOPROTEIN"/>
    <property type="match status" value="1"/>
</dbReference>
<feature type="signal peptide" evidence="2">
    <location>
        <begin position="1"/>
        <end position="27"/>
    </location>
</feature>
<keyword evidence="4" id="KW-1185">Reference proteome</keyword>
<dbReference type="EMBL" id="QEAN01000255">
    <property type="protein sequence ID" value="TPX41823.1"/>
    <property type="molecule type" value="Genomic_DNA"/>
</dbReference>
<accession>A0A507CRQ3</accession>
<feature type="compositionally biased region" description="Basic and acidic residues" evidence="1">
    <location>
        <begin position="235"/>
        <end position="248"/>
    </location>
</feature>
<protein>
    <submittedName>
        <fullName evidence="3">Uncharacterized protein</fullName>
    </submittedName>
</protein>
<dbReference type="VEuPathDB" id="FungiDB:SeMB42_g05392"/>
<evidence type="ECO:0000313" key="3">
    <source>
        <dbReference type="EMBL" id="TPX41823.1"/>
    </source>
</evidence>
<evidence type="ECO:0000256" key="1">
    <source>
        <dbReference type="SAM" id="MobiDB-lite"/>
    </source>
</evidence>
<organism evidence="3 4">
    <name type="scientific">Synchytrium endobioticum</name>
    <dbReference type="NCBI Taxonomy" id="286115"/>
    <lineage>
        <taxon>Eukaryota</taxon>
        <taxon>Fungi</taxon>
        <taxon>Fungi incertae sedis</taxon>
        <taxon>Chytridiomycota</taxon>
        <taxon>Chytridiomycota incertae sedis</taxon>
        <taxon>Chytridiomycetes</taxon>
        <taxon>Synchytriales</taxon>
        <taxon>Synchytriaceae</taxon>
        <taxon>Synchytrium</taxon>
    </lineage>
</organism>
<evidence type="ECO:0000256" key="2">
    <source>
        <dbReference type="SAM" id="SignalP"/>
    </source>
</evidence>
<name>A0A507CRQ3_9FUNG</name>
<keyword evidence="2" id="KW-0732">Signal</keyword>
<sequence>MVAIMLKMHIPLVAVLACSMCTLPVRGQPGLAEILQGDAGYMHGFMVYLHRNRRQIAEQWAFVDNYIRYNSHHAYNQASILPNINRLTELLINSVTPWEEFPNERDVNVYPGWYPYYKRVYYHYLRYILVTGWKLVEVNHIEEGDPIPALARTPPIPDNLNLPPYNELSRNVYVFRPTQASTVVMDPRAATQSISFHDGSSIGSAAASNAGVANGGSNLAVGGSGTSTRPNGGSDCERLQRRSARFEH</sequence>
<feature type="chain" id="PRO_5021368067" evidence="2">
    <location>
        <begin position="28"/>
        <end position="248"/>
    </location>
</feature>
<dbReference type="AlphaFoldDB" id="A0A507CRQ3"/>
<feature type="region of interest" description="Disordered" evidence="1">
    <location>
        <begin position="220"/>
        <end position="248"/>
    </location>
</feature>
<dbReference type="Proteomes" id="UP000317494">
    <property type="component" value="Unassembled WGS sequence"/>
</dbReference>
<evidence type="ECO:0000313" key="4">
    <source>
        <dbReference type="Proteomes" id="UP000317494"/>
    </source>
</evidence>
<reference evidence="3 4" key="1">
    <citation type="journal article" date="2019" name="Sci. Rep.">
        <title>Comparative genomics of chytrid fungi reveal insights into the obligate biotrophic and pathogenic lifestyle of Synchytrium endobioticum.</title>
        <authorList>
            <person name="van de Vossenberg B.T.L.H."/>
            <person name="Warris S."/>
            <person name="Nguyen H.D.T."/>
            <person name="van Gent-Pelzer M.P.E."/>
            <person name="Joly D.L."/>
            <person name="van de Geest H.C."/>
            <person name="Bonants P.J.M."/>
            <person name="Smith D.S."/>
            <person name="Levesque C.A."/>
            <person name="van der Lee T.A.J."/>
        </authorList>
    </citation>
    <scope>NUCLEOTIDE SEQUENCE [LARGE SCALE GENOMIC DNA]</scope>
    <source>
        <strain evidence="3 4">MB42</strain>
    </source>
</reference>
<proteinExistence type="predicted"/>